<feature type="region of interest" description="Disordered" evidence="1">
    <location>
        <begin position="35"/>
        <end position="55"/>
    </location>
</feature>
<evidence type="ECO:0000313" key="4">
    <source>
        <dbReference type="Proteomes" id="UP001194696"/>
    </source>
</evidence>
<sequence>MKLLNLASILLFHALPSTLFTTTALSNSPIQFHNIPQHRQQQQQQHRPTTTDDSGLQLHVSQRDKAFSASVVNYYEELLGESNFTIHARGVEATILSSDDVGRYCVGLASNPTRVQIFNDRTNCDDNDWTTLYVFTAHKKKDDHYARRPICVGHSNSPDRSMLFAGRTACTVDGWRSDFSFYESGCAQGGEKDDGCTYELTVVWEAFEPHRMMLYPHYDGHKHGWQEAYSLTYKSRWRPATVPEVKLLKPHLPAHSTLHKRTDIHPPYDLATLRCAQALIRLWNYTRVSSSTPRTIRGDIEPQFSIDARRNGFTHLAGAAFIRLHYNKYGGATAVDVMVDSYVRASVSLPYDTNFSVLGVHLALQESLRSGRPVPVVPHDDHEDGDVLIGMIDDAIVTFGEAAVFGTSF</sequence>
<proteinExistence type="predicted"/>
<keyword evidence="4" id="KW-1185">Reference proteome</keyword>
<evidence type="ECO:0000256" key="2">
    <source>
        <dbReference type="SAM" id="SignalP"/>
    </source>
</evidence>
<comment type="caution">
    <text evidence="3">The sequence shown here is derived from an EMBL/GenBank/DDBJ whole genome shotgun (WGS) entry which is preliminary data.</text>
</comment>
<evidence type="ECO:0000313" key="3">
    <source>
        <dbReference type="EMBL" id="KAG0292534.1"/>
    </source>
</evidence>
<name>A0ABQ7K7R0_9FUNG</name>
<protein>
    <submittedName>
        <fullName evidence="3">Uncharacterized protein</fullName>
    </submittedName>
</protein>
<dbReference type="EMBL" id="JAAAIM010000193">
    <property type="protein sequence ID" value="KAG0292534.1"/>
    <property type="molecule type" value="Genomic_DNA"/>
</dbReference>
<evidence type="ECO:0000256" key="1">
    <source>
        <dbReference type="SAM" id="MobiDB-lite"/>
    </source>
</evidence>
<gene>
    <name evidence="3" type="ORF">BGZ96_004017</name>
</gene>
<feature type="signal peptide" evidence="2">
    <location>
        <begin position="1"/>
        <end position="20"/>
    </location>
</feature>
<keyword evidence="2" id="KW-0732">Signal</keyword>
<organism evidence="3 4">
    <name type="scientific">Linnemannia gamsii</name>
    <dbReference type="NCBI Taxonomy" id="64522"/>
    <lineage>
        <taxon>Eukaryota</taxon>
        <taxon>Fungi</taxon>
        <taxon>Fungi incertae sedis</taxon>
        <taxon>Mucoromycota</taxon>
        <taxon>Mortierellomycotina</taxon>
        <taxon>Mortierellomycetes</taxon>
        <taxon>Mortierellales</taxon>
        <taxon>Mortierellaceae</taxon>
        <taxon>Linnemannia</taxon>
    </lineage>
</organism>
<feature type="chain" id="PRO_5045951985" evidence="2">
    <location>
        <begin position="21"/>
        <end position="409"/>
    </location>
</feature>
<dbReference type="Proteomes" id="UP001194696">
    <property type="component" value="Unassembled WGS sequence"/>
</dbReference>
<reference evidence="3 4" key="1">
    <citation type="journal article" date="2020" name="Fungal Divers.">
        <title>Resolving the Mortierellaceae phylogeny through synthesis of multi-gene phylogenetics and phylogenomics.</title>
        <authorList>
            <person name="Vandepol N."/>
            <person name="Liber J."/>
            <person name="Desiro A."/>
            <person name="Na H."/>
            <person name="Kennedy M."/>
            <person name="Barry K."/>
            <person name="Grigoriev I.V."/>
            <person name="Miller A.N."/>
            <person name="O'Donnell K."/>
            <person name="Stajich J.E."/>
            <person name="Bonito G."/>
        </authorList>
    </citation>
    <scope>NUCLEOTIDE SEQUENCE [LARGE SCALE GENOMIC DNA]</scope>
    <source>
        <strain evidence="3 4">AD045</strain>
    </source>
</reference>
<accession>A0ABQ7K7R0</accession>
<feature type="compositionally biased region" description="Low complexity" evidence="1">
    <location>
        <begin position="37"/>
        <end position="47"/>
    </location>
</feature>